<dbReference type="Gene3D" id="1.10.1740.10">
    <property type="match status" value="1"/>
</dbReference>
<evidence type="ECO:0000259" key="6">
    <source>
        <dbReference type="Pfam" id="PF04542"/>
    </source>
</evidence>
<accession>A0A240C5E3</accession>
<gene>
    <name evidence="8" type="primary">sigS</name>
    <name evidence="8" type="ORF">SAMEA4412661_01367</name>
</gene>
<comment type="similarity">
    <text evidence="1">Belongs to the sigma-70 factor family.</text>
</comment>
<dbReference type="InterPro" id="IPR014284">
    <property type="entry name" value="RNA_pol_sigma-70_dom"/>
</dbReference>
<feature type="domain" description="RNA polymerase sigma-70 region 2" evidence="6">
    <location>
        <begin position="6"/>
        <end position="74"/>
    </location>
</feature>
<dbReference type="GO" id="GO:0006352">
    <property type="term" value="P:DNA-templated transcription initiation"/>
    <property type="evidence" value="ECO:0007669"/>
    <property type="project" value="InterPro"/>
</dbReference>
<evidence type="ECO:0000256" key="3">
    <source>
        <dbReference type="ARBA" id="ARBA00023015"/>
    </source>
</evidence>
<dbReference type="InterPro" id="IPR016032">
    <property type="entry name" value="Sig_transdc_resp-reg_C-effctor"/>
</dbReference>
<evidence type="ECO:0000256" key="5">
    <source>
        <dbReference type="ARBA" id="ARBA00024701"/>
    </source>
</evidence>
<sequence length="155" mass="19181">MNFDDIFQRYHKYIHYLLHSYHIRYHYDDYFQLLLIRLWELHLSFDTTRESSLHAFITYRLKYYLIDLLRKQDRLPKLENIDTATEPASYESDLLFSIKQWSLQLPYVHRHWLYLYLQGYTQLEIASILNRSPTSIKNYKKATLKALRHSYFNEY</sequence>
<evidence type="ECO:0000259" key="7">
    <source>
        <dbReference type="Pfam" id="PF06056"/>
    </source>
</evidence>
<keyword evidence="4" id="KW-0804">Transcription</keyword>
<dbReference type="Pfam" id="PF06056">
    <property type="entry name" value="Terminase_5"/>
    <property type="match status" value="1"/>
</dbReference>
<evidence type="ECO:0000313" key="9">
    <source>
        <dbReference type="Proteomes" id="UP000243706"/>
    </source>
</evidence>
<dbReference type="SUPFAM" id="SSF88946">
    <property type="entry name" value="Sigma2 domain of RNA polymerase sigma factors"/>
    <property type="match status" value="1"/>
</dbReference>
<proteinExistence type="inferred from homology"/>
<keyword evidence="3" id="KW-0805">Transcription regulation</keyword>
<comment type="function">
    <text evidence="5">Sigma factors are initiation factors that promote the attachment of RNA polymerase to specific initiation sites and are then released. Sigma-S contributes to the protection against external stress, thus playing a role in cellular fitness and survival.</text>
</comment>
<dbReference type="Proteomes" id="UP000243706">
    <property type="component" value="Chromosome 1"/>
</dbReference>
<dbReference type="SUPFAM" id="SSF46894">
    <property type="entry name" value="C-terminal effector domain of the bipartite response regulators"/>
    <property type="match status" value="1"/>
</dbReference>
<evidence type="ECO:0000313" key="8">
    <source>
        <dbReference type="EMBL" id="SNW02999.1"/>
    </source>
</evidence>
<dbReference type="GO" id="GO:0003700">
    <property type="term" value="F:DNA-binding transcription factor activity"/>
    <property type="evidence" value="ECO:0007669"/>
    <property type="project" value="InterPro"/>
</dbReference>
<reference evidence="8 9" key="1">
    <citation type="submission" date="2017-06" db="EMBL/GenBank/DDBJ databases">
        <authorList>
            <consortium name="Pathogen Informatics"/>
        </authorList>
    </citation>
    <scope>NUCLEOTIDE SEQUENCE [LARGE SCALE GENOMIC DNA]</scope>
    <source>
        <strain evidence="8 9">NCTC13833</strain>
    </source>
</reference>
<dbReference type="AlphaFoldDB" id="A0A240C5E3"/>
<name>A0A240C5E3_9STAP</name>
<protein>
    <recommendedName>
        <fullName evidence="2">RNA polymerase sigma factor SigS</fullName>
    </recommendedName>
</protein>
<dbReference type="NCBIfam" id="TIGR02937">
    <property type="entry name" value="sigma70-ECF"/>
    <property type="match status" value="1"/>
</dbReference>
<dbReference type="EMBL" id="LT906464">
    <property type="protein sequence ID" value="SNW02999.1"/>
    <property type="molecule type" value="Genomic_DNA"/>
</dbReference>
<dbReference type="InterPro" id="IPR007627">
    <property type="entry name" value="RNA_pol_sigma70_r2"/>
</dbReference>
<feature type="domain" description="Terminase ATPase subunit N-terminal" evidence="7">
    <location>
        <begin position="113"/>
        <end position="142"/>
    </location>
</feature>
<evidence type="ECO:0000256" key="2">
    <source>
        <dbReference type="ARBA" id="ARBA00021245"/>
    </source>
</evidence>
<organism evidence="8 9">
    <name type="scientific">Staphylococcus muscae</name>
    <dbReference type="NCBI Taxonomy" id="1294"/>
    <lineage>
        <taxon>Bacteria</taxon>
        <taxon>Bacillati</taxon>
        <taxon>Bacillota</taxon>
        <taxon>Bacilli</taxon>
        <taxon>Bacillales</taxon>
        <taxon>Staphylococcaceae</taxon>
        <taxon>Staphylococcus</taxon>
    </lineage>
</organism>
<dbReference type="RefSeq" id="WP_157728695.1">
    <property type="nucleotide sequence ID" value="NZ_BMCB01000012.1"/>
</dbReference>
<evidence type="ECO:0000256" key="1">
    <source>
        <dbReference type="ARBA" id="ARBA00007788"/>
    </source>
</evidence>
<evidence type="ECO:0000256" key="4">
    <source>
        <dbReference type="ARBA" id="ARBA00023163"/>
    </source>
</evidence>
<dbReference type="InterPro" id="IPR013325">
    <property type="entry name" value="RNA_pol_sigma_r2"/>
</dbReference>
<dbReference type="Pfam" id="PF04542">
    <property type="entry name" value="Sigma70_r2"/>
    <property type="match status" value="1"/>
</dbReference>
<dbReference type="GO" id="GO:0003677">
    <property type="term" value="F:DNA binding"/>
    <property type="evidence" value="ECO:0007669"/>
    <property type="project" value="InterPro"/>
</dbReference>
<dbReference type="InterPro" id="IPR010332">
    <property type="entry name" value="ATPase_terminase-su_N"/>
</dbReference>